<feature type="transmembrane region" description="Helical" evidence="1">
    <location>
        <begin position="112"/>
        <end position="134"/>
    </location>
</feature>
<feature type="transmembrane region" description="Helical" evidence="1">
    <location>
        <begin position="71"/>
        <end position="92"/>
    </location>
</feature>
<organism evidence="2 3">
    <name type="scientific">Reticulomyxa filosa</name>
    <dbReference type="NCBI Taxonomy" id="46433"/>
    <lineage>
        <taxon>Eukaryota</taxon>
        <taxon>Sar</taxon>
        <taxon>Rhizaria</taxon>
        <taxon>Retaria</taxon>
        <taxon>Foraminifera</taxon>
        <taxon>Monothalamids</taxon>
        <taxon>Reticulomyxidae</taxon>
        <taxon>Reticulomyxa</taxon>
    </lineage>
</organism>
<evidence type="ECO:0000313" key="2">
    <source>
        <dbReference type="EMBL" id="ETO09254.1"/>
    </source>
</evidence>
<protein>
    <recommendedName>
        <fullName evidence="4">Transmembrane protein</fullName>
    </recommendedName>
</protein>
<feature type="transmembrane region" description="Helical" evidence="1">
    <location>
        <begin position="155"/>
        <end position="171"/>
    </location>
</feature>
<evidence type="ECO:0000256" key="1">
    <source>
        <dbReference type="SAM" id="Phobius"/>
    </source>
</evidence>
<dbReference type="AlphaFoldDB" id="X6M5Q2"/>
<keyword evidence="1" id="KW-0472">Membrane</keyword>
<dbReference type="EMBL" id="ASPP01024199">
    <property type="protein sequence ID" value="ETO09254.1"/>
    <property type="molecule type" value="Genomic_DNA"/>
</dbReference>
<sequence>MFSSIIDIIFKSLSLWTFEIDLYALDLIFDFKLSFAFSENHDSNQILYFFSLYNANLIFEQSLCKFRFRSLTIILFQIYFYIYILIYIIFLYTNFIFSLCYEFSFVDNYQFITYSIGFVLLFRVIVYHSAILELMGRVCFLVVSDNYEFRTIKKNISKTFVFMIFFRWLFWSRKGKIVFLLKKRYDANFKILLKFIFLYKKKVLLEFETETSQNVKKKRILQKHFWNNQLWTILLSRNLQQTILEDPWRERFC</sequence>
<keyword evidence="3" id="KW-1185">Reference proteome</keyword>
<proteinExistence type="predicted"/>
<dbReference type="Proteomes" id="UP000023152">
    <property type="component" value="Unassembled WGS sequence"/>
</dbReference>
<evidence type="ECO:0000313" key="3">
    <source>
        <dbReference type="Proteomes" id="UP000023152"/>
    </source>
</evidence>
<reference evidence="2 3" key="1">
    <citation type="journal article" date="2013" name="Curr. Biol.">
        <title>The Genome of the Foraminiferan Reticulomyxa filosa.</title>
        <authorList>
            <person name="Glockner G."/>
            <person name="Hulsmann N."/>
            <person name="Schleicher M."/>
            <person name="Noegel A.A."/>
            <person name="Eichinger L."/>
            <person name="Gallinger C."/>
            <person name="Pawlowski J."/>
            <person name="Sierra R."/>
            <person name="Euteneuer U."/>
            <person name="Pillet L."/>
            <person name="Moustafa A."/>
            <person name="Platzer M."/>
            <person name="Groth M."/>
            <person name="Szafranski K."/>
            <person name="Schliwa M."/>
        </authorList>
    </citation>
    <scope>NUCLEOTIDE SEQUENCE [LARGE SCALE GENOMIC DNA]</scope>
</reference>
<keyword evidence="1" id="KW-1133">Transmembrane helix</keyword>
<accession>X6M5Q2</accession>
<gene>
    <name evidence="2" type="ORF">RFI_28133</name>
</gene>
<keyword evidence="1" id="KW-0812">Transmembrane</keyword>
<name>X6M5Q2_RETFI</name>
<comment type="caution">
    <text evidence="2">The sequence shown here is derived from an EMBL/GenBank/DDBJ whole genome shotgun (WGS) entry which is preliminary data.</text>
</comment>
<evidence type="ECO:0008006" key="4">
    <source>
        <dbReference type="Google" id="ProtNLM"/>
    </source>
</evidence>